<keyword evidence="3" id="KW-0378">Hydrolase</keyword>
<dbReference type="SUPFAM" id="SSF51261">
    <property type="entry name" value="Duplicated hybrid motif"/>
    <property type="match status" value="1"/>
</dbReference>
<dbReference type="InterPro" id="IPR016047">
    <property type="entry name" value="M23ase_b-sheet_dom"/>
</dbReference>
<evidence type="ECO:0000256" key="1">
    <source>
        <dbReference type="SAM" id="SignalP"/>
    </source>
</evidence>
<dbReference type="AlphaFoldDB" id="A0AAU6NXC8"/>
<dbReference type="EMBL" id="CP136925">
    <property type="protein sequence ID" value="WXA12924.1"/>
    <property type="molecule type" value="Genomic_DNA"/>
</dbReference>
<dbReference type="Gene3D" id="2.70.70.10">
    <property type="entry name" value="Glucose Permease (Domain IIA)"/>
    <property type="match status" value="1"/>
</dbReference>
<reference evidence="3 5" key="1">
    <citation type="submission" date="2023-10" db="EMBL/GenBank/DDBJ databases">
        <title>Culture-based analysis of two novel bacteria associated with mangrove crab gills.</title>
        <authorList>
            <person name="Yang X."/>
            <person name="Garuglieri E."/>
            <person name="Van Goethem M.W."/>
            <person name="Fusi M."/>
            <person name="Marasco R."/>
            <person name="Daffonchio D.G."/>
        </authorList>
    </citation>
    <scope>NUCLEOTIDE SEQUENCE [LARGE SCALE GENOMIC DNA]</scope>
    <source>
        <strain evidence="4">UG2-1</strain>
        <strain evidence="3">UG2-2</strain>
        <strain evidence="5">UG2_2</strain>
    </source>
</reference>
<protein>
    <submittedName>
        <fullName evidence="3">M23 family metallopeptidase</fullName>
        <ecNumber evidence="3">3.4.-.-</ecNumber>
    </submittedName>
</protein>
<evidence type="ECO:0000259" key="2">
    <source>
        <dbReference type="Pfam" id="PF01551"/>
    </source>
</evidence>
<dbReference type="InterPro" id="IPR011055">
    <property type="entry name" value="Dup_hybrid_motif"/>
</dbReference>
<dbReference type="Proteomes" id="UP001368318">
    <property type="component" value="Chromosome"/>
</dbReference>
<dbReference type="RefSeq" id="WP_338732047.1">
    <property type="nucleotide sequence ID" value="NZ_CP136924.1"/>
</dbReference>
<dbReference type="KEGG" id="mcaa:R3L15_12460"/>
<dbReference type="PANTHER" id="PTHR21666:SF270">
    <property type="entry name" value="MUREIN HYDROLASE ACTIVATOR ENVC"/>
    <property type="match status" value="1"/>
</dbReference>
<dbReference type="EMBL" id="CP136924">
    <property type="protein sequence ID" value="WXA01915.1"/>
    <property type="molecule type" value="Genomic_DNA"/>
</dbReference>
<feature type="domain" description="M23ase beta-sheet core" evidence="2">
    <location>
        <begin position="138"/>
        <end position="237"/>
    </location>
</feature>
<name>A0AAU6NXC8_9FLAO</name>
<dbReference type="Pfam" id="PF01551">
    <property type="entry name" value="Peptidase_M23"/>
    <property type="match status" value="1"/>
</dbReference>
<dbReference type="GO" id="GO:0004222">
    <property type="term" value="F:metalloendopeptidase activity"/>
    <property type="evidence" value="ECO:0007669"/>
    <property type="project" value="TreeGrafter"/>
</dbReference>
<evidence type="ECO:0000313" key="3">
    <source>
        <dbReference type="EMBL" id="WXA01915.1"/>
    </source>
</evidence>
<gene>
    <name evidence="4" type="ORF">R3L15_12460</name>
    <name evidence="3" type="ORF">R3L16_09130</name>
</gene>
<accession>A0AAU6NXC8</accession>
<feature type="signal peptide" evidence="1">
    <location>
        <begin position="1"/>
        <end position="18"/>
    </location>
</feature>
<dbReference type="CDD" id="cd12797">
    <property type="entry name" value="M23_peptidase"/>
    <property type="match status" value="1"/>
</dbReference>
<evidence type="ECO:0000313" key="5">
    <source>
        <dbReference type="Proteomes" id="UP001368318"/>
    </source>
</evidence>
<dbReference type="PANTHER" id="PTHR21666">
    <property type="entry name" value="PEPTIDASE-RELATED"/>
    <property type="match status" value="1"/>
</dbReference>
<dbReference type="InterPro" id="IPR050570">
    <property type="entry name" value="Cell_wall_metabolism_enzyme"/>
</dbReference>
<dbReference type="EC" id="3.4.-.-" evidence="3"/>
<keyword evidence="5" id="KW-1185">Reference proteome</keyword>
<sequence length="270" mass="31223">MKNYLLLIFLLITSLCKAEHNVKIYYEQIENGYNVYADNDEFCPVSIKIDFTVTNLNIDGGNNNIYVVNAKEKKQLLTSLKVSKKGKAYKFSYKYWTNYGKHNNKEYDKNYIYNLPFKTPNKFKVYQGYNGAFSHQNENSLDFTMPVGTELTAIREGVVIKVIEKNNKNCGKEECKKYNNLIIIYHPDGTFAEYTHIKQNGSKVKVGDKVSKSQLIGYSGNVGWSTGPHLHLVIFNQNIDNRQTLKTKFKTGEGSKIEYLIEKEEYSRNY</sequence>
<keyword evidence="1" id="KW-0732">Signal</keyword>
<feature type="chain" id="PRO_5044712772" evidence="1">
    <location>
        <begin position="19"/>
        <end position="270"/>
    </location>
</feature>
<organism evidence="3 5">
    <name type="scientific">Mangrovimonas cancribranchiae</name>
    <dbReference type="NCBI Taxonomy" id="3080055"/>
    <lineage>
        <taxon>Bacteria</taxon>
        <taxon>Pseudomonadati</taxon>
        <taxon>Bacteroidota</taxon>
        <taxon>Flavobacteriia</taxon>
        <taxon>Flavobacteriales</taxon>
        <taxon>Flavobacteriaceae</taxon>
        <taxon>Mangrovimonas</taxon>
    </lineage>
</organism>
<evidence type="ECO:0000313" key="4">
    <source>
        <dbReference type="EMBL" id="WXA12924.1"/>
    </source>
</evidence>
<proteinExistence type="predicted"/>